<name>A0A9N8EHH2_9STRA</name>
<gene>
    <name evidence="3" type="ORF">SEMRO_1141_G245590.1</name>
</gene>
<accession>A0A9N8EHH2</accession>
<keyword evidence="1" id="KW-0677">Repeat</keyword>
<evidence type="ECO:0000313" key="4">
    <source>
        <dbReference type="Proteomes" id="UP001153069"/>
    </source>
</evidence>
<dbReference type="OrthoDB" id="48214at2759"/>
<reference evidence="3" key="1">
    <citation type="submission" date="2020-06" db="EMBL/GenBank/DDBJ databases">
        <authorList>
            <consortium name="Plant Systems Biology data submission"/>
        </authorList>
    </citation>
    <scope>NUCLEOTIDE SEQUENCE</scope>
    <source>
        <strain evidence="3">D6</strain>
    </source>
</reference>
<dbReference type="EMBL" id="CAICTM010001139">
    <property type="protein sequence ID" value="CAB9520848.1"/>
    <property type="molecule type" value="Genomic_DNA"/>
</dbReference>
<dbReference type="InterPro" id="IPR011990">
    <property type="entry name" value="TPR-like_helical_dom_sf"/>
</dbReference>
<evidence type="ECO:0000256" key="1">
    <source>
        <dbReference type="ARBA" id="ARBA00022737"/>
    </source>
</evidence>
<sequence>MSTTPSFQVGATVRLPRPEVPKSTGRATIATLQGDDQTACVIWESLAPEPISFNASTCTVGKPKRRLKRPFLVAPVMDGKDTDETETTVELSELQALLDFELTTEKHSDDVAVWKERGDQLLRLGDASAACSYYEAALRLSSILQVGSAIVMKAGGHAKIADVDCLDDDDDEEGIEISLADGQDLKISEADIYLCILYNDDEEHLQERILLNLTRCMLQLAELAKHMTSRPLYFKSAVLASTLALTIANHHKEEEEDNNNNNNLTSLEQTALLLRSQAQGGLAKFQHAIADTKRLLQYDPNHKQAKKQWQSLQGQQQKQKQVEKKLVKSMCQWVQTATDDDPKLLG</sequence>
<dbReference type="AlphaFoldDB" id="A0A9N8EHH2"/>
<keyword evidence="4" id="KW-1185">Reference proteome</keyword>
<proteinExistence type="predicted"/>
<dbReference type="PANTHER" id="PTHR11242">
    <property type="entry name" value="ARYL HYDROCARBON RECEPTOR INTERACTING PROTEIN RELATED"/>
    <property type="match status" value="1"/>
</dbReference>
<dbReference type="SUPFAM" id="SSF48452">
    <property type="entry name" value="TPR-like"/>
    <property type="match status" value="1"/>
</dbReference>
<dbReference type="Proteomes" id="UP001153069">
    <property type="component" value="Unassembled WGS sequence"/>
</dbReference>
<comment type="caution">
    <text evidence="3">The sequence shown here is derived from an EMBL/GenBank/DDBJ whole genome shotgun (WGS) entry which is preliminary data.</text>
</comment>
<dbReference type="InterPro" id="IPR039663">
    <property type="entry name" value="AIP/AIPL1/TTC9"/>
</dbReference>
<evidence type="ECO:0000256" key="2">
    <source>
        <dbReference type="ARBA" id="ARBA00022803"/>
    </source>
</evidence>
<evidence type="ECO:0000313" key="3">
    <source>
        <dbReference type="EMBL" id="CAB9520848.1"/>
    </source>
</evidence>
<dbReference type="PANTHER" id="PTHR11242:SF0">
    <property type="entry name" value="TPR_REGION DOMAIN-CONTAINING PROTEIN"/>
    <property type="match status" value="1"/>
</dbReference>
<keyword evidence="2" id="KW-0802">TPR repeat</keyword>
<dbReference type="Gene3D" id="1.25.40.10">
    <property type="entry name" value="Tetratricopeptide repeat domain"/>
    <property type="match status" value="1"/>
</dbReference>
<protein>
    <submittedName>
        <fullName evidence="3">Uncharacterized protein</fullName>
    </submittedName>
</protein>
<organism evidence="3 4">
    <name type="scientific">Seminavis robusta</name>
    <dbReference type="NCBI Taxonomy" id="568900"/>
    <lineage>
        <taxon>Eukaryota</taxon>
        <taxon>Sar</taxon>
        <taxon>Stramenopiles</taxon>
        <taxon>Ochrophyta</taxon>
        <taxon>Bacillariophyta</taxon>
        <taxon>Bacillariophyceae</taxon>
        <taxon>Bacillariophycidae</taxon>
        <taxon>Naviculales</taxon>
        <taxon>Naviculaceae</taxon>
        <taxon>Seminavis</taxon>
    </lineage>
</organism>